<gene>
    <name evidence="2" type="ORF">SNE40_008386</name>
</gene>
<dbReference type="EMBL" id="JAZGQO010000006">
    <property type="protein sequence ID" value="KAK6186333.1"/>
    <property type="molecule type" value="Genomic_DNA"/>
</dbReference>
<evidence type="ECO:0000313" key="2">
    <source>
        <dbReference type="EMBL" id="KAK6186333.1"/>
    </source>
</evidence>
<keyword evidence="3" id="KW-1185">Reference proteome</keyword>
<organism evidence="2 3">
    <name type="scientific">Patella caerulea</name>
    <name type="common">Rayed Mediterranean limpet</name>
    <dbReference type="NCBI Taxonomy" id="87958"/>
    <lineage>
        <taxon>Eukaryota</taxon>
        <taxon>Metazoa</taxon>
        <taxon>Spiralia</taxon>
        <taxon>Lophotrochozoa</taxon>
        <taxon>Mollusca</taxon>
        <taxon>Gastropoda</taxon>
        <taxon>Patellogastropoda</taxon>
        <taxon>Patelloidea</taxon>
        <taxon>Patellidae</taxon>
        <taxon>Patella</taxon>
    </lineage>
</organism>
<proteinExistence type="predicted"/>
<comment type="caution">
    <text evidence="2">The sequence shown here is derived from an EMBL/GenBank/DDBJ whole genome shotgun (WGS) entry which is preliminary data.</text>
</comment>
<feature type="compositionally biased region" description="Basic and acidic residues" evidence="1">
    <location>
        <begin position="34"/>
        <end position="48"/>
    </location>
</feature>
<sequence>MCIVHRNYEYGSLTKPSDFDTPAENKDVWPSTLKRREQSANRHEEKEAGQQQSTLNRIASLHKRRTSVHDTHADKHTEEEEENKTTSVHFNRTPLEILMSMDPSGLMTVLHNNITMHKRIIGTRQKCTPSVRWRHCTHHCLQILSARIVCVMCHGGLVQHKIVNGGHVRTLVEALDPNHDPVSTLMFLICP</sequence>
<evidence type="ECO:0000313" key="3">
    <source>
        <dbReference type="Proteomes" id="UP001347796"/>
    </source>
</evidence>
<feature type="region of interest" description="Disordered" evidence="1">
    <location>
        <begin position="13"/>
        <end position="87"/>
    </location>
</feature>
<accession>A0AAN8K5I9</accession>
<feature type="compositionally biased region" description="Basic and acidic residues" evidence="1">
    <location>
        <begin position="67"/>
        <end position="78"/>
    </location>
</feature>
<dbReference type="AlphaFoldDB" id="A0AAN8K5I9"/>
<reference evidence="2 3" key="1">
    <citation type="submission" date="2024-01" db="EMBL/GenBank/DDBJ databases">
        <title>The genome of the rayed Mediterranean limpet Patella caerulea (Linnaeus, 1758).</title>
        <authorList>
            <person name="Anh-Thu Weber A."/>
            <person name="Halstead-Nussloch G."/>
        </authorList>
    </citation>
    <scope>NUCLEOTIDE SEQUENCE [LARGE SCALE GENOMIC DNA]</scope>
    <source>
        <strain evidence="2">AATW-2023a</strain>
        <tissue evidence="2">Whole specimen</tissue>
    </source>
</reference>
<name>A0AAN8K5I9_PATCE</name>
<evidence type="ECO:0000256" key="1">
    <source>
        <dbReference type="SAM" id="MobiDB-lite"/>
    </source>
</evidence>
<protein>
    <submittedName>
        <fullName evidence="2">Uncharacterized protein</fullName>
    </submittedName>
</protein>
<dbReference type="Proteomes" id="UP001347796">
    <property type="component" value="Unassembled WGS sequence"/>
</dbReference>